<dbReference type="PATRIC" id="fig|883114.3.peg.538"/>
<dbReference type="AlphaFoldDB" id="H3NMI2"/>
<accession>H3NMI2</accession>
<comment type="caution">
    <text evidence="1">The sequence shown here is derived from an EMBL/GenBank/DDBJ whole genome shotgun (WGS) entry which is preliminary data.</text>
</comment>
<sequence>MVVHQGALTVYNYSSDPESIINANIKNITLGREKAPVIGSGVFVGGFNEKGGKVNLEYLSTNKIYTNGYIPFGQPNIITGAIFILNGARAKTIETKEQITTYGVNDMALDVWGEVDNWEVTAPVITYGTSAIGFVNFGTVHKFVMNKKILTKGSGARGFNQYDGTIDDATFDSIITEGDGSIGMQFSMPVDKIKVKEIITNGSEGESLVSGVITTLKAIGLSIKDGGEINELTVEKNIETHGEEITTFVVEDGGKLNKFTIGGSVKNLGSGEQYEIDSELPEDVVEEIRK</sequence>
<evidence type="ECO:0000313" key="1">
    <source>
        <dbReference type="EMBL" id="EHR35016.1"/>
    </source>
</evidence>
<gene>
    <name evidence="1" type="ORF">HMPREF9709_00543</name>
</gene>
<dbReference type="eggNOG" id="ENOG502Z9Q5">
    <property type="taxonomic scope" value="Bacteria"/>
</dbReference>
<dbReference type="EMBL" id="AGEI01000015">
    <property type="protein sequence ID" value="EHR35016.1"/>
    <property type="molecule type" value="Genomic_DNA"/>
</dbReference>
<name>H3NMI2_9FIRM</name>
<dbReference type="Proteomes" id="UP000004191">
    <property type="component" value="Unassembled WGS sequence"/>
</dbReference>
<reference evidence="1 2" key="1">
    <citation type="submission" date="2012-01" db="EMBL/GenBank/DDBJ databases">
        <title>The Genome Sequence of Helcococcus kunzii ATCC 51366.</title>
        <authorList>
            <consortium name="The Broad Institute Genome Sequencing Platform"/>
            <person name="Earl A."/>
            <person name="Ward D."/>
            <person name="Feldgarden M."/>
            <person name="Gevers D."/>
            <person name="Huys G."/>
            <person name="Young S.K."/>
            <person name="Zeng Q."/>
            <person name="Gargeya S."/>
            <person name="Fitzgerald M."/>
            <person name="Haas B."/>
            <person name="Abouelleil A."/>
            <person name="Alvarado L."/>
            <person name="Arachchi H.M."/>
            <person name="Berlin A."/>
            <person name="Chapman S.B."/>
            <person name="Gearin G."/>
            <person name="Goldberg J."/>
            <person name="Griggs A."/>
            <person name="Gujja S."/>
            <person name="Hansen M."/>
            <person name="Heiman D."/>
            <person name="Howarth C."/>
            <person name="Larimer J."/>
            <person name="Lui A."/>
            <person name="MacDonald P.J.P."/>
            <person name="McCowen C."/>
            <person name="Montmayeur A."/>
            <person name="Murphy C."/>
            <person name="Neiman D."/>
            <person name="Pearson M."/>
            <person name="Priest M."/>
            <person name="Roberts A."/>
            <person name="Saif S."/>
            <person name="Shea T."/>
            <person name="Sisk P."/>
            <person name="Stolte C."/>
            <person name="Sykes S."/>
            <person name="Wortman J."/>
            <person name="Nusbaum C."/>
            <person name="Birren B."/>
        </authorList>
    </citation>
    <scope>NUCLEOTIDE SEQUENCE [LARGE SCALE GENOMIC DNA]</scope>
    <source>
        <strain evidence="1 2">ATCC 51366</strain>
    </source>
</reference>
<proteinExistence type="predicted"/>
<protein>
    <submittedName>
        <fullName evidence="1">Uncharacterized protein</fullName>
    </submittedName>
</protein>
<dbReference type="HOGENOM" id="CLU_034846_0_0_9"/>
<evidence type="ECO:0000313" key="2">
    <source>
        <dbReference type="Proteomes" id="UP000004191"/>
    </source>
</evidence>
<organism evidence="1 2">
    <name type="scientific">Helcococcus kunzii ATCC 51366</name>
    <dbReference type="NCBI Taxonomy" id="883114"/>
    <lineage>
        <taxon>Bacteria</taxon>
        <taxon>Bacillati</taxon>
        <taxon>Bacillota</taxon>
        <taxon>Tissierellia</taxon>
        <taxon>Tissierellales</taxon>
        <taxon>Peptoniphilaceae</taxon>
        <taxon>Helcococcus</taxon>
    </lineage>
</organism>
<dbReference type="STRING" id="883114.HMPREF9709_00543"/>
<keyword evidence="2" id="KW-1185">Reference proteome</keyword>